<feature type="compositionally biased region" description="Basic and acidic residues" evidence="3">
    <location>
        <begin position="532"/>
        <end position="560"/>
    </location>
</feature>
<feature type="chain" id="PRO_5040509329" description="GH16 domain-containing protein" evidence="4">
    <location>
        <begin position="23"/>
        <end position="612"/>
    </location>
</feature>
<dbReference type="GO" id="GO:0004553">
    <property type="term" value="F:hydrolase activity, hydrolyzing O-glycosyl compounds"/>
    <property type="evidence" value="ECO:0007669"/>
    <property type="project" value="InterPro"/>
</dbReference>
<feature type="domain" description="GH16" evidence="5">
    <location>
        <begin position="100"/>
        <end position="451"/>
    </location>
</feature>
<feature type="signal peptide" evidence="4">
    <location>
        <begin position="1"/>
        <end position="22"/>
    </location>
</feature>
<comment type="caution">
    <text evidence="6">The sequence shown here is derived from an EMBL/GenBank/DDBJ whole genome shotgun (WGS) entry which is preliminary data.</text>
</comment>
<dbReference type="AlphaFoldDB" id="A0A9P6K5L9"/>
<dbReference type="InterPro" id="IPR000757">
    <property type="entry name" value="Beta-glucanase-like"/>
</dbReference>
<protein>
    <recommendedName>
        <fullName evidence="5">GH16 domain-containing protein</fullName>
    </recommendedName>
</protein>
<name>A0A9P6K5L9_9FUNG</name>
<keyword evidence="7" id="KW-1185">Reference proteome</keyword>
<keyword evidence="2" id="KW-0326">Glycosidase</keyword>
<dbReference type="InterPro" id="IPR013320">
    <property type="entry name" value="ConA-like_dom_sf"/>
</dbReference>
<dbReference type="Pfam" id="PF00722">
    <property type="entry name" value="Glyco_hydro_16"/>
    <property type="match status" value="2"/>
</dbReference>
<evidence type="ECO:0000259" key="5">
    <source>
        <dbReference type="PROSITE" id="PS51762"/>
    </source>
</evidence>
<reference evidence="6" key="1">
    <citation type="journal article" date="2020" name="Fungal Divers.">
        <title>Resolving the Mortierellaceae phylogeny through synthesis of multi-gene phylogenetics and phylogenomics.</title>
        <authorList>
            <person name="Vandepol N."/>
            <person name="Liber J."/>
            <person name="Desiro A."/>
            <person name="Na H."/>
            <person name="Kennedy M."/>
            <person name="Barry K."/>
            <person name="Grigoriev I.V."/>
            <person name="Miller A.N."/>
            <person name="O'Donnell K."/>
            <person name="Stajich J.E."/>
            <person name="Bonito G."/>
        </authorList>
    </citation>
    <scope>NUCLEOTIDE SEQUENCE</scope>
    <source>
        <strain evidence="6">NRRL 2591</strain>
    </source>
</reference>
<evidence type="ECO:0000256" key="1">
    <source>
        <dbReference type="ARBA" id="ARBA00022801"/>
    </source>
</evidence>
<evidence type="ECO:0000313" key="7">
    <source>
        <dbReference type="Proteomes" id="UP000723463"/>
    </source>
</evidence>
<dbReference type="Proteomes" id="UP000723463">
    <property type="component" value="Unassembled WGS sequence"/>
</dbReference>
<dbReference type="PANTHER" id="PTHR31062">
    <property type="entry name" value="XYLOGLUCAN ENDOTRANSGLUCOSYLASE/HYDROLASE PROTEIN 8-RELATED"/>
    <property type="match status" value="1"/>
</dbReference>
<evidence type="ECO:0000256" key="4">
    <source>
        <dbReference type="SAM" id="SignalP"/>
    </source>
</evidence>
<dbReference type="GO" id="GO:0005975">
    <property type="term" value="P:carbohydrate metabolic process"/>
    <property type="evidence" value="ECO:0007669"/>
    <property type="project" value="InterPro"/>
</dbReference>
<evidence type="ECO:0000256" key="3">
    <source>
        <dbReference type="SAM" id="MobiDB-lite"/>
    </source>
</evidence>
<evidence type="ECO:0000256" key="2">
    <source>
        <dbReference type="ARBA" id="ARBA00023295"/>
    </source>
</evidence>
<dbReference type="PROSITE" id="PS51762">
    <property type="entry name" value="GH16_2"/>
    <property type="match status" value="1"/>
</dbReference>
<feature type="region of interest" description="Disordered" evidence="3">
    <location>
        <begin position="453"/>
        <end position="563"/>
    </location>
</feature>
<keyword evidence="4" id="KW-0732">Signal</keyword>
<organism evidence="6 7">
    <name type="scientific">Mortierella hygrophila</name>
    <dbReference type="NCBI Taxonomy" id="979708"/>
    <lineage>
        <taxon>Eukaryota</taxon>
        <taxon>Fungi</taxon>
        <taxon>Fungi incertae sedis</taxon>
        <taxon>Mucoromycota</taxon>
        <taxon>Mortierellomycotina</taxon>
        <taxon>Mortierellomycetes</taxon>
        <taxon>Mortierellales</taxon>
        <taxon>Mortierellaceae</taxon>
        <taxon>Mortierella</taxon>
    </lineage>
</organism>
<dbReference type="Gene3D" id="2.60.120.200">
    <property type="match status" value="2"/>
</dbReference>
<dbReference type="InterPro" id="IPR044791">
    <property type="entry name" value="Beta-glucanase/XTH"/>
</dbReference>
<dbReference type="SUPFAM" id="SSF49899">
    <property type="entry name" value="Concanavalin A-like lectins/glucanases"/>
    <property type="match status" value="1"/>
</dbReference>
<feature type="region of interest" description="Disordered" evidence="3">
    <location>
        <begin position="332"/>
        <end position="351"/>
    </location>
</feature>
<accession>A0A9P6K5L9</accession>
<feature type="compositionally biased region" description="Basic and acidic residues" evidence="3">
    <location>
        <begin position="472"/>
        <end position="491"/>
    </location>
</feature>
<evidence type="ECO:0000313" key="6">
    <source>
        <dbReference type="EMBL" id="KAF9547378.1"/>
    </source>
</evidence>
<keyword evidence="1" id="KW-0378">Hydrolase</keyword>
<proteinExistence type="predicted"/>
<gene>
    <name evidence="6" type="ORF">EC957_008564</name>
</gene>
<sequence>MRFAPLALLLPMGHFWMPSVDGSLFSSRSSSSTATSTDVGPSCGPSYSPCPVTYPCCNHGTCHKTTLQACPIALGCQPAFSHPIDASSSSKSGSEATPLAVNSCFPLPVCRSFKEKFKTNQPNKRGQHQALISKQAFLGDPDQAHWTSDFDHVVDDHAVVDTKGKKLVLKAKRDKVKTKSGGGFGATVSSTRWNRYGTFATQFKAGSTGPGIVTAFILSNPALGEEISFQITGRDPKTVLTEYYKHSTESLGSVKDGQDNAGGRGGWMSASVQGLHWPHLPSVLSIESITTRGRKIKDLLLHKTHDDDDGTSVRKSGKNIKGSTIEDLKTINKHGSVNDGDDDSSLEESHTLKKSATENDLVYKIEWTPKKIEWSIDGQVIRTLRSKDLLQSKKNLEIPSQPMQIQLTIWDAGHSKDTRAWAGGGTDYGENDEREYVTLVDWIDIACYDNKEAKRNPWPGKDASARLAQAEAEMRKAEEEKEARKKDKAKEVQQASSSTRGWLSFGGSKNGSNDDSTTTTTADVKPKSKKQLKQEEKQRKKDEKSKQQAAAQKEKERQAREPGVLSRFSDRVIHILLRWNFIVLFLVATGSYLTEPANARKLHPASKEMLGM</sequence>
<dbReference type="EMBL" id="JAAAXW010000043">
    <property type="protein sequence ID" value="KAF9547378.1"/>
    <property type="molecule type" value="Genomic_DNA"/>
</dbReference>